<feature type="transmembrane region" description="Helical" evidence="23">
    <location>
        <begin position="1003"/>
        <end position="1022"/>
    </location>
</feature>
<dbReference type="FunFam" id="1.10.3370.10:FF:000002">
    <property type="entry name" value="Transport Sec61 subunit alpha isoform 2"/>
    <property type="match status" value="1"/>
</dbReference>
<dbReference type="SMART" id="SM00389">
    <property type="entry name" value="HOX"/>
    <property type="match status" value="1"/>
</dbReference>
<evidence type="ECO:0000256" key="9">
    <source>
        <dbReference type="ARBA" id="ARBA00022927"/>
    </source>
</evidence>
<dbReference type="CDD" id="cd00086">
    <property type="entry name" value="homeodomain"/>
    <property type="match status" value="1"/>
</dbReference>
<keyword evidence="8" id="KW-0256">Endoplasmic reticulum</keyword>
<dbReference type="InterPro" id="IPR010376">
    <property type="entry name" value="GBBH-like_N"/>
</dbReference>
<feature type="transmembrane region" description="Helical" evidence="23">
    <location>
        <begin position="1175"/>
        <end position="1193"/>
    </location>
</feature>
<proteinExistence type="inferred from homology"/>
<evidence type="ECO:0000256" key="20">
    <source>
        <dbReference type="RuleBase" id="RU003484"/>
    </source>
</evidence>
<dbReference type="PROSITE" id="PS00756">
    <property type="entry name" value="SECY_2"/>
    <property type="match status" value="1"/>
</dbReference>
<evidence type="ECO:0000256" key="1">
    <source>
        <dbReference type="ARBA" id="ARBA00001954"/>
    </source>
</evidence>
<keyword evidence="10 23" id="KW-1133">Transmembrane helix</keyword>
<dbReference type="SUPFAM" id="SSF51197">
    <property type="entry name" value="Clavaminate synthase-like"/>
    <property type="match status" value="1"/>
</dbReference>
<feature type="region of interest" description="Disordered" evidence="22">
    <location>
        <begin position="101"/>
        <end position="134"/>
    </location>
</feature>
<dbReference type="EMBL" id="CAJNJQ010003374">
    <property type="protein sequence ID" value="CAE7197611.1"/>
    <property type="molecule type" value="Genomic_DNA"/>
</dbReference>
<keyword evidence="9 20" id="KW-0653">Protein transport</keyword>
<dbReference type="InterPro" id="IPR042098">
    <property type="entry name" value="TauD-like_sf"/>
</dbReference>
<dbReference type="GO" id="GO:0005789">
    <property type="term" value="C:endoplasmic reticulum membrane"/>
    <property type="evidence" value="ECO:0007669"/>
    <property type="project" value="UniProtKB-SubCell"/>
</dbReference>
<dbReference type="PROSITE" id="PS00027">
    <property type="entry name" value="HOMEOBOX_1"/>
    <property type="match status" value="1"/>
</dbReference>
<evidence type="ECO:0000256" key="2">
    <source>
        <dbReference type="ARBA" id="ARBA00004477"/>
    </source>
</evidence>
<dbReference type="GO" id="GO:0015031">
    <property type="term" value="P:protein transport"/>
    <property type="evidence" value="ECO:0007669"/>
    <property type="project" value="UniProtKB-KW"/>
</dbReference>
<dbReference type="InterPro" id="IPR003819">
    <property type="entry name" value="TauD/TfdA-like"/>
</dbReference>
<dbReference type="Gene3D" id="1.10.10.60">
    <property type="entry name" value="Homeodomain-like"/>
    <property type="match status" value="1"/>
</dbReference>
<dbReference type="NCBIfam" id="TIGR00967">
    <property type="entry name" value="3a0501s007"/>
    <property type="match status" value="1"/>
</dbReference>
<feature type="compositionally biased region" description="Pro residues" evidence="22">
    <location>
        <begin position="104"/>
        <end position="113"/>
    </location>
</feature>
<dbReference type="Gene3D" id="3.60.130.10">
    <property type="entry name" value="Clavaminate synthase-like"/>
    <property type="match status" value="1"/>
</dbReference>
<evidence type="ECO:0000256" key="15">
    <source>
        <dbReference type="ARBA" id="ARBA00023136"/>
    </source>
</evidence>
<keyword evidence="16 18" id="KW-0371">Homeobox</keyword>
<evidence type="ECO:0000256" key="5">
    <source>
        <dbReference type="ARBA" id="ARBA00022448"/>
    </source>
</evidence>
<feature type="domain" description="Homeobox" evidence="24">
    <location>
        <begin position="31"/>
        <end position="76"/>
    </location>
</feature>
<evidence type="ECO:0000256" key="17">
    <source>
        <dbReference type="ARBA" id="ARBA00023242"/>
    </source>
</evidence>
<dbReference type="Gene3D" id="1.10.3370.10">
    <property type="entry name" value="SecY subunit domain"/>
    <property type="match status" value="1"/>
</dbReference>
<feature type="transmembrane region" description="Helical" evidence="23">
    <location>
        <begin position="904"/>
        <end position="926"/>
    </location>
</feature>
<keyword evidence="6 20" id="KW-0812">Transmembrane</keyword>
<dbReference type="AlphaFoldDB" id="A0A8H3I3N7"/>
<feature type="transmembrane region" description="Helical" evidence="23">
    <location>
        <begin position="1199"/>
        <end position="1217"/>
    </location>
</feature>
<dbReference type="GO" id="GO:0003677">
    <property type="term" value="F:DNA binding"/>
    <property type="evidence" value="ECO:0007669"/>
    <property type="project" value="UniProtKB-UniRule"/>
</dbReference>
<evidence type="ECO:0000256" key="3">
    <source>
        <dbReference type="ARBA" id="ARBA00005751"/>
    </source>
</evidence>
<gene>
    <name evidence="25" type="ORF">RDB_LOCUS134844</name>
</gene>
<dbReference type="InterPro" id="IPR001356">
    <property type="entry name" value="HD"/>
</dbReference>
<evidence type="ECO:0000256" key="16">
    <source>
        <dbReference type="ARBA" id="ARBA00023155"/>
    </source>
</evidence>
<dbReference type="SUPFAM" id="SSF46689">
    <property type="entry name" value="Homeodomain-like"/>
    <property type="match status" value="1"/>
</dbReference>
<dbReference type="Pfam" id="PF00046">
    <property type="entry name" value="Homeodomain"/>
    <property type="match status" value="1"/>
</dbReference>
<evidence type="ECO:0000256" key="21">
    <source>
        <dbReference type="RuleBase" id="RU004349"/>
    </source>
</evidence>
<dbReference type="InterPro" id="IPR030659">
    <property type="entry name" value="SecY_CS"/>
</dbReference>
<evidence type="ECO:0000256" key="18">
    <source>
        <dbReference type="PROSITE-ProRule" id="PRU00108"/>
    </source>
</evidence>
<comment type="similarity">
    <text evidence="3 21">Belongs to the SecY/SEC61-alpha family.</text>
</comment>
<dbReference type="InterPro" id="IPR019561">
    <property type="entry name" value="Translocon_Sec61/SecY_plug_dom"/>
</dbReference>
<keyword evidence="12" id="KW-0408">Iron</keyword>
<name>A0A8H3I3N7_9AGAM</name>
<evidence type="ECO:0000256" key="4">
    <source>
        <dbReference type="ARBA" id="ARBA00008654"/>
    </source>
</evidence>
<keyword evidence="5 20" id="KW-0813">Transport</keyword>
<sequence length="1236" mass="137802">MPCYRASRTKRTDSPQDTRWQPSQDDFELLLNMLFQSRIVCFPTKEERVTMANHLNVTERQVQVWCQNKRQKLRESGIGYSDPRAPALVIAERGKVAPANMSVPPLPQLPTPPKSHRKLPKSRAVSEVTEPSQVDEAEYVPRATRTRTRPITPIELAPVSNRLPFQVVSLAYTPPPPKRSELLMRYQSPGRQLLRDIVRSSPPVASSPPELSFDDDDDVESITTASEFSSPPPPCNPSKPTWDFPIFTSASFQDRLTTWAQNRFPEADLRLRSKSSDDLVKPMNINNTTMHRGVSALLGLSRPAGFISATTPRHLVARASRYRCLATTATIPQRTSDHTLSVQRQDTGVELSGSALARPLKLSYDWLRDSCQCAKCVHPSTKQKLIRTGDFVRPVPSDASLVDGSLRLEWPDGHPSVFSLDFLRRYATGPARASSHFEDVIARRPWDLSLLPSERFVDYASLKDDPLPAYLQLLRYGILIVRGVPHESTQRGPEGPAGVSEMAGLVGLVRETFYGRFWDVISVRGSTNIAYTNLNLDLHMDLLYMQHPPHLQLLHCIKNRVEGGTSVFVDAIKAANDLWELDRASFEVLAKTPIPFHYENDGHHLHRSHPTIQLVPQPANQSGPPRIAHINYSPPFQAPLPPDVSPLVYPALKKYTELLARPEGRFEYTLAEGDCAVFDNRRVLHARTAFWDKHAKEADAEETNRWLKGCYAEVDDLLDRTRVLLAKREVECNIRGGARRPGGSRDNALIQRKPHPGLDMSGFRFLNLVRPFQPILPEVSSPERKIPFNHKILWTAVTLLVFLVCSQVPLYGIMSSDSSDPLYWMRVILASNRGTLMELGISPIVTSGMIMQLLAGANLIEIDFNLKEDRALFGAAQKLFALIISVGHATVYVLTGLYGQPSELGAGVCLLLILQLVVGALIVILLDELLQKGYGLGSGVSLFIATNICESIVWKAFSPTTVNTGRGPEFEGAIVALFHMIFTWNDKSRALKEAFWRERLPNIMNLFATVVVFAVVIYLQGFRIEIPVKSNRFRGQRGTYPVKLFYTSNMPIMLESALTSNVYILSQMLFNRFPDNLLVRLLGVWEPLEDSQQLMAKSGIAYYMSPPHTLKAAFLDPIHTAVYITFILTACALFSKTWIEVSGSGPRDVAKQLKDQQMVMAGHREGSMYKELKRVIPTAAAFGGAILGLLSVSADLMGALGSGTGILMAVTIIYSYWEIGMRESGGPEMAALGDLM</sequence>
<dbReference type="GO" id="GO:0000981">
    <property type="term" value="F:DNA-binding transcription factor activity, RNA polymerase II-specific"/>
    <property type="evidence" value="ECO:0007669"/>
    <property type="project" value="InterPro"/>
</dbReference>
<keyword evidence="14 18" id="KW-0238">DNA-binding</keyword>
<dbReference type="GO" id="GO:0005634">
    <property type="term" value="C:nucleus"/>
    <property type="evidence" value="ECO:0007669"/>
    <property type="project" value="UniProtKB-SubCell"/>
</dbReference>
<dbReference type="InterPro" id="IPR009057">
    <property type="entry name" value="Homeodomain-like_sf"/>
</dbReference>
<evidence type="ECO:0000256" key="11">
    <source>
        <dbReference type="ARBA" id="ARBA00023002"/>
    </source>
</evidence>
<accession>A0A8H3I3N7</accession>
<dbReference type="Gene3D" id="3.30.2020.30">
    <property type="match status" value="1"/>
</dbReference>
<keyword evidence="13 20" id="KW-0811">Translocation</keyword>
<reference evidence="25" key="1">
    <citation type="submission" date="2021-01" db="EMBL/GenBank/DDBJ databases">
        <authorList>
            <person name="Kaushik A."/>
        </authorList>
    </citation>
    <scope>NUCLEOTIDE SEQUENCE</scope>
    <source>
        <strain evidence="25">AG5</strain>
    </source>
</reference>
<dbReference type="SUPFAM" id="SSF103491">
    <property type="entry name" value="Preprotein translocase SecY subunit"/>
    <property type="match status" value="1"/>
</dbReference>
<comment type="cofactor">
    <cofactor evidence="1">
        <name>Fe(2+)</name>
        <dbReference type="ChEBI" id="CHEBI:29033"/>
    </cofactor>
</comment>
<evidence type="ECO:0000256" key="7">
    <source>
        <dbReference type="ARBA" id="ARBA00022723"/>
    </source>
</evidence>
<dbReference type="NCBIfam" id="NF006341">
    <property type="entry name" value="PRK08568.1-5"/>
    <property type="match status" value="1"/>
</dbReference>
<organism evidence="25 26">
    <name type="scientific">Rhizoctonia solani</name>
    <dbReference type="NCBI Taxonomy" id="456999"/>
    <lineage>
        <taxon>Eukaryota</taxon>
        <taxon>Fungi</taxon>
        <taxon>Dikarya</taxon>
        <taxon>Basidiomycota</taxon>
        <taxon>Agaricomycotina</taxon>
        <taxon>Agaricomycetes</taxon>
        <taxon>Cantharellales</taxon>
        <taxon>Ceratobasidiaceae</taxon>
        <taxon>Rhizoctonia</taxon>
    </lineage>
</organism>
<dbReference type="GO" id="GO:0016706">
    <property type="term" value="F:2-oxoglutarate-dependent dioxygenase activity"/>
    <property type="evidence" value="ECO:0007669"/>
    <property type="project" value="UniProtKB-ARBA"/>
</dbReference>
<keyword evidence="15 23" id="KW-0472">Membrane</keyword>
<dbReference type="Pfam" id="PF06155">
    <property type="entry name" value="GBBH-like_N"/>
    <property type="match status" value="1"/>
</dbReference>
<evidence type="ECO:0000256" key="12">
    <source>
        <dbReference type="ARBA" id="ARBA00023004"/>
    </source>
</evidence>
<evidence type="ECO:0000256" key="19">
    <source>
        <dbReference type="RuleBase" id="RU000682"/>
    </source>
</evidence>
<evidence type="ECO:0000256" key="10">
    <source>
        <dbReference type="ARBA" id="ARBA00022989"/>
    </source>
</evidence>
<evidence type="ECO:0000256" key="14">
    <source>
        <dbReference type="ARBA" id="ARBA00023125"/>
    </source>
</evidence>
<evidence type="ECO:0000256" key="6">
    <source>
        <dbReference type="ARBA" id="ARBA00022692"/>
    </source>
</evidence>
<evidence type="ECO:0000256" key="13">
    <source>
        <dbReference type="ARBA" id="ARBA00023010"/>
    </source>
</evidence>
<dbReference type="InterPro" id="IPR038492">
    <property type="entry name" value="GBBH-like_N_sf"/>
</dbReference>
<protein>
    <recommendedName>
        <fullName evidence="24">Homeobox domain-containing protein</fullName>
    </recommendedName>
</protein>
<dbReference type="InterPro" id="IPR017970">
    <property type="entry name" value="Homeobox_CS"/>
</dbReference>
<feature type="transmembrane region" description="Helical" evidence="23">
    <location>
        <begin position="879"/>
        <end position="898"/>
    </location>
</feature>
<keyword evidence="17 18" id="KW-0539">Nucleus</keyword>
<comment type="similarity">
    <text evidence="4">Belongs to the gamma-BBH/TMLD family.</text>
</comment>
<dbReference type="InterPro" id="IPR002208">
    <property type="entry name" value="SecY/SEC61-alpha"/>
</dbReference>
<evidence type="ECO:0000256" key="23">
    <source>
        <dbReference type="SAM" id="Phobius"/>
    </source>
</evidence>
<evidence type="ECO:0000313" key="25">
    <source>
        <dbReference type="EMBL" id="CAE7197611.1"/>
    </source>
</evidence>
<evidence type="ECO:0000313" key="26">
    <source>
        <dbReference type="Proteomes" id="UP000663827"/>
    </source>
</evidence>
<feature type="region of interest" description="Disordered" evidence="22">
    <location>
        <begin position="1"/>
        <end position="21"/>
    </location>
</feature>
<comment type="subcellular location">
    <subcellularLocation>
        <location evidence="2">Endoplasmic reticulum membrane</location>
        <topology evidence="2">Multi-pass membrane protein</topology>
    </subcellularLocation>
    <subcellularLocation>
        <location evidence="20">Membrane</location>
        <topology evidence="20">Multi-pass membrane protein</topology>
    </subcellularLocation>
    <subcellularLocation>
        <location evidence="18 19">Nucleus</location>
    </subcellularLocation>
</comment>
<dbReference type="CDD" id="cd00250">
    <property type="entry name" value="CAS_like"/>
    <property type="match status" value="1"/>
</dbReference>
<evidence type="ECO:0000256" key="8">
    <source>
        <dbReference type="ARBA" id="ARBA00022824"/>
    </source>
</evidence>
<dbReference type="Pfam" id="PF10559">
    <property type="entry name" value="Plug_translocon"/>
    <property type="match status" value="1"/>
</dbReference>
<dbReference type="PANTHER" id="PTHR10906">
    <property type="entry name" value="SECY/SEC61-ALPHA FAMILY MEMBER"/>
    <property type="match status" value="1"/>
</dbReference>
<dbReference type="Pfam" id="PF00344">
    <property type="entry name" value="SecY"/>
    <property type="match status" value="1"/>
</dbReference>
<feature type="transmembrane region" description="Helical" evidence="23">
    <location>
        <begin position="834"/>
        <end position="859"/>
    </location>
</feature>
<feature type="transmembrane region" description="Helical" evidence="23">
    <location>
        <begin position="792"/>
        <end position="814"/>
    </location>
</feature>
<dbReference type="GO" id="GO:0046872">
    <property type="term" value="F:metal ion binding"/>
    <property type="evidence" value="ECO:0007669"/>
    <property type="project" value="UniProtKB-KW"/>
</dbReference>
<evidence type="ECO:0000256" key="22">
    <source>
        <dbReference type="SAM" id="MobiDB-lite"/>
    </source>
</evidence>
<dbReference type="Pfam" id="PF02668">
    <property type="entry name" value="TauD"/>
    <property type="match status" value="1"/>
</dbReference>
<dbReference type="PROSITE" id="PS50071">
    <property type="entry name" value="HOMEOBOX_2"/>
    <property type="match status" value="1"/>
</dbReference>
<evidence type="ECO:0000259" key="24">
    <source>
        <dbReference type="PROSITE" id="PS50071"/>
    </source>
</evidence>
<dbReference type="InterPro" id="IPR023201">
    <property type="entry name" value="SecY_dom_sf"/>
</dbReference>
<keyword evidence="11" id="KW-0560">Oxidoreductase</keyword>
<comment type="caution">
    <text evidence="25">The sequence shown here is derived from an EMBL/GenBank/DDBJ whole genome shotgun (WGS) entry which is preliminary data.</text>
</comment>
<dbReference type="Proteomes" id="UP000663827">
    <property type="component" value="Unassembled WGS sequence"/>
</dbReference>
<keyword evidence="7" id="KW-0479">Metal-binding</keyword>
<feature type="DNA-binding region" description="Homeobox" evidence="18">
    <location>
        <begin position="33"/>
        <end position="77"/>
    </location>
</feature>
<dbReference type="PROSITE" id="PS00755">
    <property type="entry name" value="SECY_1"/>
    <property type="match status" value="1"/>
</dbReference>